<organism evidence="1 2">
    <name type="scientific">Kineosporia babensis</name>
    <dbReference type="NCBI Taxonomy" id="499548"/>
    <lineage>
        <taxon>Bacteria</taxon>
        <taxon>Bacillati</taxon>
        <taxon>Actinomycetota</taxon>
        <taxon>Actinomycetes</taxon>
        <taxon>Kineosporiales</taxon>
        <taxon>Kineosporiaceae</taxon>
        <taxon>Kineosporia</taxon>
    </lineage>
</organism>
<comment type="caution">
    <text evidence="1">The sequence shown here is derived from an EMBL/GenBank/DDBJ whole genome shotgun (WGS) entry which is preliminary data.</text>
</comment>
<evidence type="ECO:0000313" key="1">
    <source>
        <dbReference type="EMBL" id="MCD5316983.1"/>
    </source>
</evidence>
<reference evidence="1" key="1">
    <citation type="submission" date="2021-11" db="EMBL/GenBank/DDBJ databases">
        <title>Streptomyces corallinus and Kineosporia corallina sp. nov., two new coral-derived marine actinobacteria.</title>
        <authorList>
            <person name="Buangrab K."/>
            <person name="Sutthacheep M."/>
            <person name="Yeemin T."/>
            <person name="Harunari E."/>
            <person name="Igarashi Y."/>
            <person name="Sripreechasak P."/>
            <person name="Kanchanasin P."/>
            <person name="Tanasupawat S."/>
            <person name="Phongsopitanun W."/>
        </authorList>
    </citation>
    <scope>NUCLEOTIDE SEQUENCE</scope>
    <source>
        <strain evidence="1">JCM 31032</strain>
    </source>
</reference>
<dbReference type="AlphaFoldDB" id="A0A9X1NPV5"/>
<gene>
    <name evidence="1" type="ORF">LR394_39420</name>
</gene>
<evidence type="ECO:0000313" key="2">
    <source>
        <dbReference type="Proteomes" id="UP001138997"/>
    </source>
</evidence>
<name>A0A9X1NPV5_9ACTN</name>
<sequence length="285" mass="31470">MENQVSGAETRLGIHIPAGPHQPITLMDLAEVRKDGSDFSGSLDLWVLDRPDALLIARNPEARKHLAQNRRATVLAWNHHPGMHRERGVLHGPVLVTGALNGDGMITTAPAELVNLLMPAGRLQMQIKSTEAEGPWRSLGQDDDWFGAYQWMLTYTARSPEQQSRLLRVVPAMSTRQLEHLAQIEDQGLLDPPGSEDTRNPIKILSCTGIDDLAEQIRTGPIPAGSGFHWRDLCLVSLSDDGQHWVAIRNDHALTVTPPLPHIEDGTFAAYVMKLTHQQAADDQN</sequence>
<protein>
    <submittedName>
        <fullName evidence="1">Uncharacterized protein</fullName>
    </submittedName>
</protein>
<accession>A0A9X1NPV5</accession>
<dbReference type="EMBL" id="JAJOMB010000038">
    <property type="protein sequence ID" value="MCD5316983.1"/>
    <property type="molecule type" value="Genomic_DNA"/>
</dbReference>
<dbReference type="Proteomes" id="UP001138997">
    <property type="component" value="Unassembled WGS sequence"/>
</dbReference>
<keyword evidence="2" id="KW-1185">Reference proteome</keyword>
<dbReference type="RefSeq" id="WP_231449835.1">
    <property type="nucleotide sequence ID" value="NZ_JAJOMB010000038.1"/>
</dbReference>
<proteinExistence type="predicted"/>